<organism evidence="5 6">
    <name type="scientific">Arthrobacter cavernae</name>
    <dbReference type="NCBI Taxonomy" id="2817681"/>
    <lineage>
        <taxon>Bacteria</taxon>
        <taxon>Bacillati</taxon>
        <taxon>Actinomycetota</taxon>
        <taxon>Actinomycetes</taxon>
        <taxon>Micrococcales</taxon>
        <taxon>Micrococcaceae</taxon>
        <taxon>Arthrobacter</taxon>
    </lineage>
</organism>
<dbReference type="Gene3D" id="3.90.220.20">
    <property type="entry name" value="DNA methylase specificity domains"/>
    <property type="match status" value="2"/>
</dbReference>
<protein>
    <submittedName>
        <fullName evidence="5">Restriction endonuclease subunit S</fullName>
    </submittedName>
</protein>
<dbReference type="CDD" id="cd17253">
    <property type="entry name" value="RMtype1_S_Eco933I-TRD2-CR2_like"/>
    <property type="match status" value="1"/>
</dbReference>
<comment type="caution">
    <text evidence="5">The sequence shown here is derived from an EMBL/GenBank/DDBJ whole genome shotgun (WGS) entry which is preliminary data.</text>
</comment>
<comment type="similarity">
    <text evidence="1">Belongs to the type-I restriction system S methylase family.</text>
</comment>
<evidence type="ECO:0000256" key="2">
    <source>
        <dbReference type="ARBA" id="ARBA00022747"/>
    </source>
</evidence>
<dbReference type="PANTHER" id="PTHR30408">
    <property type="entry name" value="TYPE-1 RESTRICTION ENZYME ECOKI SPECIFICITY PROTEIN"/>
    <property type="match status" value="1"/>
</dbReference>
<dbReference type="GO" id="GO:0004519">
    <property type="term" value="F:endonuclease activity"/>
    <property type="evidence" value="ECO:0007669"/>
    <property type="project" value="UniProtKB-KW"/>
</dbReference>
<evidence type="ECO:0000256" key="3">
    <source>
        <dbReference type="ARBA" id="ARBA00023125"/>
    </source>
</evidence>
<accession>A0A939HHD7</accession>
<sequence>MKIARLGDVCDFTSGGTPSKSNDAYFQGDIPWITGADIVGPVAYDARSFITPEAVASSATSVAPAGTVLLVTRTSVGKVAVAGRDIAFSQDITALNPKAGAADSAYVRHMLRVHQPSLERQARGATIKGVTRRDVTSLVIPLPPLDEQRRIAAILDKADELRSKRRQALAHLDTLTQSIFHSTFGAYLEASNSTVSQTGTVQLGRQRAPKYQTGKYTRPYMRVANVKLNALDLDDVLEMDFNESDFESYRLNHGDILLNEGQSTELVGRPAIWRNEIEDCCFQNTLVRYVADPQQIVPEFALATFLYYFDRGEFARISSKTSSIAHLGAARFARMPMPTPPLELQQTFASRIAAVERLKENHRKHLAELDALFASLQHRAFKGEL</sequence>
<feature type="domain" description="Type I restriction modification DNA specificity" evidence="4">
    <location>
        <begin position="2"/>
        <end position="167"/>
    </location>
</feature>
<dbReference type="RefSeq" id="WP_207616112.1">
    <property type="nucleotide sequence ID" value="NZ_JAFNLL010000021.1"/>
</dbReference>
<dbReference type="Proteomes" id="UP000664164">
    <property type="component" value="Unassembled WGS sequence"/>
</dbReference>
<evidence type="ECO:0000313" key="6">
    <source>
        <dbReference type="Proteomes" id="UP000664164"/>
    </source>
</evidence>
<dbReference type="AlphaFoldDB" id="A0A939HHD7"/>
<keyword evidence="3" id="KW-0238">DNA-binding</keyword>
<keyword evidence="5" id="KW-0540">Nuclease</keyword>
<keyword evidence="5" id="KW-0378">Hydrolase</keyword>
<dbReference type="InterPro" id="IPR000055">
    <property type="entry name" value="Restrct_endonuc_typeI_TRD"/>
</dbReference>
<dbReference type="GO" id="GO:0003677">
    <property type="term" value="F:DNA binding"/>
    <property type="evidence" value="ECO:0007669"/>
    <property type="project" value="UniProtKB-KW"/>
</dbReference>
<dbReference type="Pfam" id="PF01420">
    <property type="entry name" value="Methylase_S"/>
    <property type="match status" value="2"/>
</dbReference>
<reference evidence="5" key="1">
    <citation type="submission" date="2021-03" db="EMBL/GenBank/DDBJ databases">
        <title>A new species, PO-11, isolated from a karst cave deposit.</title>
        <authorList>
            <person name="Zhaoxiaoyong W."/>
        </authorList>
    </citation>
    <scope>NUCLEOTIDE SEQUENCE</scope>
    <source>
        <strain evidence="5">PO-11</strain>
    </source>
</reference>
<name>A0A939HHD7_9MICC</name>
<proteinExistence type="inferred from homology"/>
<evidence type="ECO:0000256" key="1">
    <source>
        <dbReference type="ARBA" id="ARBA00010923"/>
    </source>
</evidence>
<feature type="domain" description="Type I restriction modification DNA specificity" evidence="4">
    <location>
        <begin position="216"/>
        <end position="369"/>
    </location>
</feature>
<dbReference type="GO" id="GO:0009307">
    <property type="term" value="P:DNA restriction-modification system"/>
    <property type="evidence" value="ECO:0007669"/>
    <property type="project" value="UniProtKB-KW"/>
</dbReference>
<gene>
    <name evidence="5" type="ORF">J1902_10025</name>
</gene>
<keyword evidence="6" id="KW-1185">Reference proteome</keyword>
<evidence type="ECO:0000313" key="5">
    <source>
        <dbReference type="EMBL" id="MBO1268308.1"/>
    </source>
</evidence>
<keyword evidence="2" id="KW-0680">Restriction system</keyword>
<dbReference type="EMBL" id="JAFNLL010000021">
    <property type="protein sequence ID" value="MBO1268308.1"/>
    <property type="molecule type" value="Genomic_DNA"/>
</dbReference>
<dbReference type="InterPro" id="IPR044946">
    <property type="entry name" value="Restrct_endonuc_typeI_TRD_sf"/>
</dbReference>
<dbReference type="PANTHER" id="PTHR30408:SF12">
    <property type="entry name" value="TYPE I RESTRICTION ENZYME MJAVIII SPECIFICITY SUBUNIT"/>
    <property type="match status" value="1"/>
</dbReference>
<evidence type="ECO:0000259" key="4">
    <source>
        <dbReference type="Pfam" id="PF01420"/>
    </source>
</evidence>
<dbReference type="SUPFAM" id="SSF116734">
    <property type="entry name" value="DNA methylase specificity domain"/>
    <property type="match status" value="2"/>
</dbReference>
<keyword evidence="5" id="KW-0255">Endonuclease</keyword>
<dbReference type="InterPro" id="IPR052021">
    <property type="entry name" value="Type-I_RS_S_subunit"/>
</dbReference>
<dbReference type="CDD" id="cd17513">
    <property type="entry name" value="RMtype1_S_AveSPN6ORF1907P_TRD2-CR2_like"/>
    <property type="match status" value="1"/>
</dbReference>